<reference evidence="1 2" key="1">
    <citation type="submission" date="2024-09" db="EMBL/GenBank/DDBJ databases">
        <authorList>
            <person name="Sun Q."/>
            <person name="Mori K."/>
        </authorList>
    </citation>
    <scope>NUCLEOTIDE SEQUENCE [LARGE SCALE GENOMIC DNA]</scope>
    <source>
        <strain evidence="1 2">JCM 11201</strain>
    </source>
</reference>
<sequence length="109" mass="12723">MGENRKESRQVKFRVSDDEFERLEQIAKEFQMSVPSFCKRKAQGARMRPPKIDREGAFEIAHQLRAIGNNVNQLSKRANEGKAIPHLELHGIQKELHALWRQFNEAIQK</sequence>
<evidence type="ECO:0000313" key="1">
    <source>
        <dbReference type="EMBL" id="MFB9757555.1"/>
    </source>
</evidence>
<dbReference type="InterPro" id="IPR053842">
    <property type="entry name" value="NikA-like"/>
</dbReference>
<comment type="caution">
    <text evidence="1">The sequence shown here is derived from an EMBL/GenBank/DDBJ whole genome shotgun (WGS) entry which is preliminary data.</text>
</comment>
<proteinExistence type="predicted"/>
<evidence type="ECO:0000313" key="2">
    <source>
        <dbReference type="Proteomes" id="UP001589609"/>
    </source>
</evidence>
<accession>A0ABV5WAE8</accession>
<dbReference type="RefSeq" id="WP_379947865.1">
    <property type="nucleotide sequence ID" value="NZ_JBHMAF010000016.1"/>
</dbReference>
<gene>
    <name evidence="1" type="primary">mobC</name>
    <name evidence="1" type="ORF">ACFFMS_03225</name>
</gene>
<protein>
    <submittedName>
        <fullName evidence="1">Plasmid mobilization relaxosome protein MobC</fullName>
    </submittedName>
</protein>
<dbReference type="Proteomes" id="UP001589609">
    <property type="component" value="Unassembled WGS sequence"/>
</dbReference>
<name>A0ABV5WAE8_9BACI</name>
<organism evidence="1 2">
    <name type="scientific">Ectobacillus funiculus</name>
    <dbReference type="NCBI Taxonomy" id="137993"/>
    <lineage>
        <taxon>Bacteria</taxon>
        <taxon>Bacillati</taxon>
        <taxon>Bacillota</taxon>
        <taxon>Bacilli</taxon>
        <taxon>Bacillales</taxon>
        <taxon>Bacillaceae</taxon>
        <taxon>Ectobacillus</taxon>
    </lineage>
</organism>
<dbReference type="Pfam" id="PF21983">
    <property type="entry name" value="NikA-like"/>
    <property type="match status" value="1"/>
</dbReference>
<dbReference type="EMBL" id="JBHMAF010000016">
    <property type="protein sequence ID" value="MFB9757555.1"/>
    <property type="molecule type" value="Genomic_DNA"/>
</dbReference>
<keyword evidence="2" id="KW-1185">Reference proteome</keyword>